<feature type="transmembrane region" description="Helical" evidence="9">
    <location>
        <begin position="44"/>
        <end position="62"/>
    </location>
</feature>
<keyword evidence="9" id="KW-0472">Membrane</keyword>
<name>A0A1F4TW71_UNCSA</name>
<evidence type="ECO:0000256" key="5">
    <source>
        <dbReference type="ARBA" id="ARBA00022741"/>
    </source>
</evidence>
<feature type="domain" description="Histidine kinase" evidence="10">
    <location>
        <begin position="453"/>
        <end position="659"/>
    </location>
</feature>
<dbReference type="STRING" id="1802583.A2311_04830"/>
<organism evidence="11 12">
    <name type="scientific">candidate division WOR-1 bacterium RIFOXYB2_FULL_48_7</name>
    <dbReference type="NCBI Taxonomy" id="1802583"/>
    <lineage>
        <taxon>Bacteria</taxon>
        <taxon>Bacillati</taxon>
        <taxon>Saganbacteria</taxon>
    </lineage>
</organism>
<comment type="caution">
    <text evidence="11">The sequence shown here is derived from an EMBL/GenBank/DDBJ whole genome shotgun (WGS) entry which is preliminary data.</text>
</comment>
<proteinExistence type="predicted"/>
<dbReference type="PANTHER" id="PTHR43065:SF10">
    <property type="entry name" value="PEROXIDE STRESS-ACTIVATED HISTIDINE KINASE MAK3"/>
    <property type="match status" value="1"/>
</dbReference>
<feature type="transmembrane region" description="Helical" evidence="9">
    <location>
        <begin position="177"/>
        <end position="199"/>
    </location>
</feature>
<dbReference type="Proteomes" id="UP000178951">
    <property type="component" value="Unassembled WGS sequence"/>
</dbReference>
<keyword evidence="4" id="KW-0808">Transferase</keyword>
<feature type="transmembrane region" description="Helical" evidence="9">
    <location>
        <begin position="142"/>
        <end position="165"/>
    </location>
</feature>
<evidence type="ECO:0000256" key="3">
    <source>
        <dbReference type="ARBA" id="ARBA00022553"/>
    </source>
</evidence>
<dbReference type="EMBL" id="MEUF01000002">
    <property type="protein sequence ID" value="OGC36958.1"/>
    <property type="molecule type" value="Genomic_DNA"/>
</dbReference>
<evidence type="ECO:0000256" key="9">
    <source>
        <dbReference type="SAM" id="Phobius"/>
    </source>
</evidence>
<keyword evidence="5" id="KW-0547">Nucleotide-binding</keyword>
<dbReference type="InterPro" id="IPR003661">
    <property type="entry name" value="HisK_dim/P_dom"/>
</dbReference>
<dbReference type="PANTHER" id="PTHR43065">
    <property type="entry name" value="SENSOR HISTIDINE KINASE"/>
    <property type="match status" value="1"/>
</dbReference>
<dbReference type="Pfam" id="PF00512">
    <property type="entry name" value="HisKA"/>
    <property type="match status" value="1"/>
</dbReference>
<dbReference type="Gene3D" id="3.30.450.40">
    <property type="match status" value="1"/>
</dbReference>
<dbReference type="EC" id="2.7.13.3" evidence="2"/>
<dbReference type="Gene3D" id="1.10.287.130">
    <property type="match status" value="1"/>
</dbReference>
<dbReference type="PRINTS" id="PR00344">
    <property type="entry name" value="BCTRLSENSOR"/>
</dbReference>
<dbReference type="CDD" id="cd00082">
    <property type="entry name" value="HisKA"/>
    <property type="match status" value="1"/>
</dbReference>
<feature type="transmembrane region" description="Helical" evidence="9">
    <location>
        <begin position="265"/>
        <end position="283"/>
    </location>
</feature>
<dbReference type="GO" id="GO:0005524">
    <property type="term" value="F:ATP binding"/>
    <property type="evidence" value="ECO:0007669"/>
    <property type="project" value="UniProtKB-KW"/>
</dbReference>
<dbReference type="Pfam" id="PF02518">
    <property type="entry name" value="HATPase_c"/>
    <property type="match status" value="1"/>
</dbReference>
<evidence type="ECO:0000256" key="4">
    <source>
        <dbReference type="ARBA" id="ARBA00022679"/>
    </source>
</evidence>
<dbReference type="InterPro" id="IPR036097">
    <property type="entry name" value="HisK_dim/P_sf"/>
</dbReference>
<evidence type="ECO:0000256" key="2">
    <source>
        <dbReference type="ARBA" id="ARBA00012438"/>
    </source>
</evidence>
<dbReference type="AlphaFoldDB" id="A0A1F4TW71"/>
<dbReference type="SUPFAM" id="SSF47384">
    <property type="entry name" value="Homodimeric domain of signal transducing histidine kinase"/>
    <property type="match status" value="1"/>
</dbReference>
<dbReference type="InterPro" id="IPR036890">
    <property type="entry name" value="HATPase_C_sf"/>
</dbReference>
<feature type="transmembrane region" description="Helical" evidence="9">
    <location>
        <begin position="205"/>
        <end position="223"/>
    </location>
</feature>
<evidence type="ECO:0000256" key="6">
    <source>
        <dbReference type="ARBA" id="ARBA00022777"/>
    </source>
</evidence>
<feature type="transmembrane region" description="Helical" evidence="9">
    <location>
        <begin position="74"/>
        <end position="95"/>
    </location>
</feature>
<evidence type="ECO:0000256" key="1">
    <source>
        <dbReference type="ARBA" id="ARBA00000085"/>
    </source>
</evidence>
<dbReference type="Gene3D" id="3.30.565.10">
    <property type="entry name" value="Histidine kinase-like ATPase, C-terminal domain"/>
    <property type="match status" value="1"/>
</dbReference>
<dbReference type="InterPro" id="IPR029016">
    <property type="entry name" value="GAF-like_dom_sf"/>
</dbReference>
<keyword evidence="8" id="KW-0902">Two-component regulatory system</keyword>
<reference evidence="11 12" key="1">
    <citation type="journal article" date="2016" name="Nat. Commun.">
        <title>Thousands of microbial genomes shed light on interconnected biogeochemical processes in an aquifer system.</title>
        <authorList>
            <person name="Anantharaman K."/>
            <person name="Brown C.T."/>
            <person name="Hug L.A."/>
            <person name="Sharon I."/>
            <person name="Castelle C.J."/>
            <person name="Probst A.J."/>
            <person name="Thomas B.C."/>
            <person name="Singh A."/>
            <person name="Wilkins M.J."/>
            <person name="Karaoz U."/>
            <person name="Brodie E.L."/>
            <person name="Williams K.H."/>
            <person name="Hubbard S.S."/>
            <person name="Banfield J.F."/>
        </authorList>
    </citation>
    <scope>NUCLEOTIDE SEQUENCE [LARGE SCALE GENOMIC DNA]</scope>
</reference>
<comment type="catalytic activity">
    <reaction evidence="1">
        <text>ATP + protein L-histidine = ADP + protein N-phospho-L-histidine.</text>
        <dbReference type="EC" id="2.7.13.3"/>
    </reaction>
</comment>
<dbReference type="InterPro" id="IPR004358">
    <property type="entry name" value="Sig_transdc_His_kin-like_C"/>
</dbReference>
<dbReference type="SUPFAM" id="SSF55874">
    <property type="entry name" value="ATPase domain of HSP90 chaperone/DNA topoisomerase II/histidine kinase"/>
    <property type="match status" value="1"/>
</dbReference>
<evidence type="ECO:0000313" key="12">
    <source>
        <dbReference type="Proteomes" id="UP000178951"/>
    </source>
</evidence>
<keyword evidence="3" id="KW-0597">Phosphoprotein</keyword>
<evidence type="ECO:0000256" key="7">
    <source>
        <dbReference type="ARBA" id="ARBA00022840"/>
    </source>
</evidence>
<sequence length="659" mass="75057">MDISLDTMGVIIKYLIPLPLVITQILLGLFVLAQKNKNEINLSFAFFTISVAFWNYCVFMVLDRVGLDVTIWDKFILVWSTCIPAFFLYFSFVFPEKLSGKISNWKYLLFLPTIISLVFSPFYVQAIKYVNGAFQPVFSELYLFFAVYFILYLALGIIILIRKYFLAEKKEKNQVQYVLWGMFLAFFLAIITDLILPAFGETRLFMLGPYFTLIMVGFTSYAITKHRLMDISVVISRAVAELLTISFNALAYGAIVMLYRNYVSTAIDPLFFMITLLCGIFVGQTHHNMRIFIQTSSDKLFLRGKYDYYQAISSVSAQITKKLSMENITSTLKKTFSEVMEVSNPRLYLADDFEKPEVKEYLNYKEISYHENDLIIPCLLEEQPIAFIVLGKKLSEDDFTEEDIKLLKALASQTAVVIDHTRTYEIIKKELEVTQTQLERSQRLASLGTLTAGVTHEIRNPLTVVRARMETLFDQPRDQEYLKMVQRLVLENIDRVEAIVQRMLKLAKNKGTKEYVAVNLNDIIEKSLIFFPAGRIVINKEYGGVPPVKGDPEEIQEVFVNLIQNGLEAMKGQDSGILSIKTGQQEGQAIVEISDTGKGIPEDIKEKIFDPFFSTRHEGTGLGLSIVYRIVREHGGEVSVHSDGVEKGSTFKVVLPAVI</sequence>
<evidence type="ECO:0000259" key="10">
    <source>
        <dbReference type="PROSITE" id="PS50109"/>
    </source>
</evidence>
<dbReference type="Pfam" id="PF16927">
    <property type="entry name" value="HisKA_7TM"/>
    <property type="match status" value="1"/>
</dbReference>
<feature type="transmembrane region" description="Helical" evidence="9">
    <location>
        <begin position="12"/>
        <end position="32"/>
    </location>
</feature>
<dbReference type="InterPro" id="IPR003594">
    <property type="entry name" value="HATPase_dom"/>
</dbReference>
<dbReference type="InterPro" id="IPR031621">
    <property type="entry name" value="HisKA_7TM"/>
</dbReference>
<accession>A0A1F4TW71</accession>
<protein>
    <recommendedName>
        <fullName evidence="2">histidine kinase</fullName>
        <ecNumber evidence="2">2.7.13.3</ecNumber>
    </recommendedName>
</protein>
<dbReference type="SMART" id="SM00387">
    <property type="entry name" value="HATPase_c"/>
    <property type="match status" value="1"/>
</dbReference>
<dbReference type="InterPro" id="IPR005467">
    <property type="entry name" value="His_kinase_dom"/>
</dbReference>
<feature type="transmembrane region" description="Helical" evidence="9">
    <location>
        <begin position="107"/>
        <end position="130"/>
    </location>
</feature>
<keyword evidence="9" id="KW-0812">Transmembrane</keyword>
<dbReference type="PROSITE" id="PS50109">
    <property type="entry name" value="HIS_KIN"/>
    <property type="match status" value="1"/>
</dbReference>
<keyword evidence="9" id="KW-1133">Transmembrane helix</keyword>
<dbReference type="SMART" id="SM00388">
    <property type="entry name" value="HisKA"/>
    <property type="match status" value="1"/>
</dbReference>
<dbReference type="SUPFAM" id="SSF55781">
    <property type="entry name" value="GAF domain-like"/>
    <property type="match status" value="1"/>
</dbReference>
<gene>
    <name evidence="11" type="ORF">A2311_04830</name>
</gene>
<keyword evidence="7" id="KW-0067">ATP-binding</keyword>
<keyword evidence="6" id="KW-0418">Kinase</keyword>
<evidence type="ECO:0000256" key="8">
    <source>
        <dbReference type="ARBA" id="ARBA00023012"/>
    </source>
</evidence>
<evidence type="ECO:0000313" key="11">
    <source>
        <dbReference type="EMBL" id="OGC36958.1"/>
    </source>
</evidence>
<dbReference type="GO" id="GO:0000155">
    <property type="term" value="F:phosphorelay sensor kinase activity"/>
    <property type="evidence" value="ECO:0007669"/>
    <property type="project" value="InterPro"/>
</dbReference>